<dbReference type="OrthoDB" id="9811121at2"/>
<dbReference type="PANTHER" id="PTHR43674:SF16">
    <property type="entry name" value="CARBON-NITROGEN FAMILY, PUTATIVE (AFU_ORTHOLOGUE AFUA_5G02350)-RELATED"/>
    <property type="match status" value="1"/>
</dbReference>
<dbReference type="Proteomes" id="UP000269412">
    <property type="component" value="Unassembled WGS sequence"/>
</dbReference>
<name>A0A495EF14_9FLAO</name>
<reference evidence="4 5" key="1">
    <citation type="submission" date="2018-10" db="EMBL/GenBank/DDBJ databases">
        <title>Genomic Encyclopedia of Archaeal and Bacterial Type Strains, Phase II (KMG-II): from individual species to whole genera.</title>
        <authorList>
            <person name="Goeker M."/>
        </authorList>
    </citation>
    <scope>NUCLEOTIDE SEQUENCE [LARGE SCALE GENOMIC DNA]</scope>
    <source>
        <strain evidence="4 5">DSM 25230</strain>
    </source>
</reference>
<dbReference type="RefSeq" id="WP_121065173.1">
    <property type="nucleotide sequence ID" value="NZ_RBIQ01000007.1"/>
</dbReference>
<sequence length="379" mass="42641">MLKKTILLLLFILLTNACADSKTEQTSNKTEDSKIVLVKADGSYDKVPLEKDTIVLKVMQTRVKSLSSFPSIGEGLDENMTYMEELAIQAQTEGDKPDIILFHEFPLTGYSSGTRQEKLPFTIEVPGPETKRLGKIAKSCDCYVIFGSYVRDAAWPDHILSINTVLGRDGKIAKTFWKSRNIKRLYKTKEITTTTVEGVRDAYRKKYGVEEEFPVLQTEFGNIAVSTVQFDPFIFAAFAMRGTEIMLRTATLFAQEDVVFTAWSNDFYSAMANFTLPVSTGYNAGESIIVSPHGEILAKHPSKEEDGIVEAKIPIAAFRKNRTIPNYALEITKPIFEQYQQEIPINHLDITNEKLPKTGEEMKILFDSISRYVPVKTAD</sequence>
<keyword evidence="2" id="KW-0732">Signal</keyword>
<keyword evidence="5" id="KW-1185">Reference proteome</keyword>
<dbReference type="CDD" id="cd07197">
    <property type="entry name" value="nitrilase"/>
    <property type="match status" value="1"/>
</dbReference>
<dbReference type="SUPFAM" id="SSF56317">
    <property type="entry name" value="Carbon-nitrogen hydrolase"/>
    <property type="match status" value="1"/>
</dbReference>
<organism evidence="4 5">
    <name type="scientific">Maribacter vaceletii</name>
    <dbReference type="NCBI Taxonomy" id="1206816"/>
    <lineage>
        <taxon>Bacteria</taxon>
        <taxon>Pseudomonadati</taxon>
        <taxon>Bacteroidota</taxon>
        <taxon>Flavobacteriia</taxon>
        <taxon>Flavobacteriales</taxon>
        <taxon>Flavobacteriaceae</taxon>
        <taxon>Maribacter</taxon>
    </lineage>
</organism>
<evidence type="ECO:0000259" key="3">
    <source>
        <dbReference type="PROSITE" id="PS50263"/>
    </source>
</evidence>
<dbReference type="EMBL" id="RBIQ01000007">
    <property type="protein sequence ID" value="RKR15251.1"/>
    <property type="molecule type" value="Genomic_DNA"/>
</dbReference>
<feature type="chain" id="PRO_5019863244" evidence="2">
    <location>
        <begin position="20"/>
        <end position="379"/>
    </location>
</feature>
<dbReference type="AlphaFoldDB" id="A0A495EF14"/>
<protein>
    <submittedName>
        <fullName evidence="4">Putative amidohydrolase</fullName>
    </submittedName>
</protein>
<dbReference type="PANTHER" id="PTHR43674">
    <property type="entry name" value="NITRILASE C965.09-RELATED"/>
    <property type="match status" value="1"/>
</dbReference>
<evidence type="ECO:0000313" key="4">
    <source>
        <dbReference type="EMBL" id="RKR15251.1"/>
    </source>
</evidence>
<feature type="signal peptide" evidence="2">
    <location>
        <begin position="1"/>
        <end position="19"/>
    </location>
</feature>
<gene>
    <name evidence="4" type="ORF">CLV91_1333</name>
</gene>
<dbReference type="InterPro" id="IPR036526">
    <property type="entry name" value="C-N_Hydrolase_sf"/>
</dbReference>
<feature type="domain" description="CN hydrolase" evidence="3">
    <location>
        <begin position="59"/>
        <end position="315"/>
    </location>
</feature>
<dbReference type="GO" id="GO:0016811">
    <property type="term" value="F:hydrolase activity, acting on carbon-nitrogen (but not peptide) bonds, in linear amides"/>
    <property type="evidence" value="ECO:0007669"/>
    <property type="project" value="TreeGrafter"/>
</dbReference>
<evidence type="ECO:0000256" key="1">
    <source>
        <dbReference type="ARBA" id="ARBA00022801"/>
    </source>
</evidence>
<proteinExistence type="predicted"/>
<dbReference type="InterPro" id="IPR003010">
    <property type="entry name" value="C-N_Hydrolase"/>
</dbReference>
<dbReference type="PROSITE" id="PS50263">
    <property type="entry name" value="CN_HYDROLASE"/>
    <property type="match status" value="1"/>
</dbReference>
<dbReference type="Gene3D" id="3.60.110.10">
    <property type="entry name" value="Carbon-nitrogen hydrolase"/>
    <property type="match status" value="1"/>
</dbReference>
<dbReference type="Pfam" id="PF00795">
    <property type="entry name" value="CN_hydrolase"/>
    <property type="match status" value="1"/>
</dbReference>
<dbReference type="InterPro" id="IPR050345">
    <property type="entry name" value="Aliph_Amidase/BUP"/>
</dbReference>
<comment type="caution">
    <text evidence="4">The sequence shown here is derived from an EMBL/GenBank/DDBJ whole genome shotgun (WGS) entry which is preliminary data.</text>
</comment>
<accession>A0A495EF14</accession>
<keyword evidence="1 4" id="KW-0378">Hydrolase</keyword>
<evidence type="ECO:0000256" key="2">
    <source>
        <dbReference type="SAM" id="SignalP"/>
    </source>
</evidence>
<evidence type="ECO:0000313" key="5">
    <source>
        <dbReference type="Proteomes" id="UP000269412"/>
    </source>
</evidence>